<dbReference type="PANTHER" id="PTHR11311">
    <property type="entry name" value="SPONDIN"/>
    <property type="match status" value="1"/>
</dbReference>
<evidence type="ECO:0000259" key="1">
    <source>
        <dbReference type="PROSITE" id="PS51020"/>
    </source>
</evidence>
<dbReference type="AlphaFoldDB" id="A0ABD2PMS8"/>
<gene>
    <name evidence="2" type="ORF">Ciccas_013483</name>
</gene>
<dbReference type="PANTHER" id="PTHR11311:SF16">
    <property type="entry name" value="SPONDIN-1"/>
    <property type="match status" value="1"/>
</dbReference>
<keyword evidence="3" id="KW-1185">Reference proteome</keyword>
<reference evidence="2 3" key="1">
    <citation type="submission" date="2024-11" db="EMBL/GenBank/DDBJ databases">
        <title>Adaptive evolution of stress response genes in parasites aligns with host niche diversity.</title>
        <authorList>
            <person name="Hahn C."/>
            <person name="Resl P."/>
        </authorList>
    </citation>
    <scope>NUCLEOTIDE SEQUENCE [LARGE SCALE GENOMIC DNA]</scope>
    <source>
        <strain evidence="2">EGGRZ-B1_66</strain>
        <tissue evidence="2">Body</tissue>
    </source>
</reference>
<name>A0ABD2PMS8_9PLAT</name>
<dbReference type="Pfam" id="PF06468">
    <property type="entry name" value="Spond_N"/>
    <property type="match status" value="1"/>
</dbReference>
<dbReference type="Gene3D" id="2.60.40.2130">
    <property type="entry name" value="F-spondin domain"/>
    <property type="match status" value="1"/>
</dbReference>
<comment type="caution">
    <text evidence="2">The sequence shown here is derived from an EMBL/GenBank/DDBJ whole genome shotgun (WGS) entry which is preliminary data.</text>
</comment>
<dbReference type="NCBIfam" id="NF038123">
    <property type="entry name" value="NF038123_dom"/>
    <property type="match status" value="1"/>
</dbReference>
<dbReference type="InterPro" id="IPR038678">
    <property type="entry name" value="Spondin_N_sf"/>
</dbReference>
<dbReference type="EMBL" id="JBJKFK010006077">
    <property type="protein sequence ID" value="KAL3307992.1"/>
    <property type="molecule type" value="Genomic_DNA"/>
</dbReference>
<dbReference type="InterPro" id="IPR009465">
    <property type="entry name" value="Spondin_N"/>
</dbReference>
<sequence>MRPTNPVLPIDLGKGTAKLTDRMGSVKDTMQPMDCCACGTASYNLTFQGIWSPQTHPKDWPHDNPGLLHWTNLIGATHSPHFHIFKIGEPANSAVQSVCAYGDITVMKQTLSMAATIKGMSSVQVGSQRGSTGISPLFSLLTAPGMWHADTLMESRTTQIAVNRTHPLFSLITMLGPSPDWCTGLSGQSLCRSDCTWADNLEFFLYPFDAGFREGNTYIPKNSDRLA</sequence>
<dbReference type="PROSITE" id="PS51020">
    <property type="entry name" value="SPONDIN"/>
    <property type="match status" value="1"/>
</dbReference>
<feature type="domain" description="Spondin" evidence="1">
    <location>
        <begin position="31"/>
        <end position="227"/>
    </location>
</feature>
<dbReference type="InterPro" id="IPR051418">
    <property type="entry name" value="Spondin/Thrombospondin_T1"/>
</dbReference>
<evidence type="ECO:0000313" key="2">
    <source>
        <dbReference type="EMBL" id="KAL3307992.1"/>
    </source>
</evidence>
<dbReference type="Proteomes" id="UP001626550">
    <property type="component" value="Unassembled WGS sequence"/>
</dbReference>
<evidence type="ECO:0000313" key="3">
    <source>
        <dbReference type="Proteomes" id="UP001626550"/>
    </source>
</evidence>
<feature type="non-terminal residue" evidence="2">
    <location>
        <position position="227"/>
    </location>
</feature>
<organism evidence="2 3">
    <name type="scientific">Cichlidogyrus casuarinus</name>
    <dbReference type="NCBI Taxonomy" id="1844966"/>
    <lineage>
        <taxon>Eukaryota</taxon>
        <taxon>Metazoa</taxon>
        <taxon>Spiralia</taxon>
        <taxon>Lophotrochozoa</taxon>
        <taxon>Platyhelminthes</taxon>
        <taxon>Monogenea</taxon>
        <taxon>Monopisthocotylea</taxon>
        <taxon>Dactylogyridea</taxon>
        <taxon>Ancyrocephalidae</taxon>
        <taxon>Cichlidogyrus</taxon>
    </lineage>
</organism>
<accession>A0ABD2PMS8</accession>
<protein>
    <recommendedName>
        <fullName evidence="1">Spondin domain-containing protein</fullName>
    </recommendedName>
</protein>
<proteinExistence type="predicted"/>